<dbReference type="EMBL" id="BLQM01000517">
    <property type="protein sequence ID" value="GMH93207.1"/>
    <property type="molecule type" value="Genomic_DNA"/>
</dbReference>
<feature type="region of interest" description="Disordered" evidence="1">
    <location>
        <begin position="44"/>
        <end position="69"/>
    </location>
</feature>
<proteinExistence type="predicted"/>
<dbReference type="Proteomes" id="UP001162640">
    <property type="component" value="Unassembled WGS sequence"/>
</dbReference>
<protein>
    <recommendedName>
        <fullName evidence="2">Micro-fibrillar-associated protein 1 C-terminal domain-containing protein</fullName>
    </recommendedName>
</protein>
<gene>
    <name evidence="3" type="ORF">TL16_g12562</name>
</gene>
<reference evidence="4" key="1">
    <citation type="journal article" date="2023" name="Commun. Biol.">
        <title>Genome analysis of Parmales, the sister group of diatoms, reveals the evolutionary specialization of diatoms from phago-mixotrophs to photoautotrophs.</title>
        <authorList>
            <person name="Ban H."/>
            <person name="Sato S."/>
            <person name="Yoshikawa S."/>
            <person name="Yamada K."/>
            <person name="Nakamura Y."/>
            <person name="Ichinomiya M."/>
            <person name="Sato N."/>
            <person name="Blanc-Mathieu R."/>
            <person name="Endo H."/>
            <person name="Kuwata A."/>
            <person name="Ogata H."/>
        </authorList>
    </citation>
    <scope>NUCLEOTIDE SEQUENCE [LARGE SCALE GENOMIC DNA]</scope>
</reference>
<sequence>MDTEKMDANDVRKKNYHLEATDSAVKVDKLPEVLKRRGFGLKGQSKYKGVKDEDTSGDFETMNDRKRKR</sequence>
<dbReference type="Pfam" id="PF06991">
    <property type="entry name" value="MFAP1"/>
    <property type="match status" value="1"/>
</dbReference>
<evidence type="ECO:0000259" key="2">
    <source>
        <dbReference type="Pfam" id="PF06991"/>
    </source>
</evidence>
<dbReference type="AlphaFoldDB" id="A0A9W7BMN1"/>
<evidence type="ECO:0000256" key="1">
    <source>
        <dbReference type="SAM" id="MobiDB-lite"/>
    </source>
</evidence>
<feature type="domain" description="Micro-fibrillar-associated protein 1 C-terminal" evidence="2">
    <location>
        <begin position="8"/>
        <end position="55"/>
    </location>
</feature>
<accession>A0A9W7BMN1</accession>
<comment type="caution">
    <text evidence="3">The sequence shown here is derived from an EMBL/GenBank/DDBJ whole genome shotgun (WGS) entry which is preliminary data.</text>
</comment>
<evidence type="ECO:0000313" key="3">
    <source>
        <dbReference type="EMBL" id="GMH93207.1"/>
    </source>
</evidence>
<name>A0A9W7BMN1_9STRA</name>
<dbReference type="InterPro" id="IPR009730">
    <property type="entry name" value="MFAP1_C"/>
</dbReference>
<evidence type="ECO:0000313" key="4">
    <source>
        <dbReference type="Proteomes" id="UP001162640"/>
    </source>
</evidence>
<organism evidence="3 4">
    <name type="scientific">Triparma laevis f. inornata</name>
    <dbReference type="NCBI Taxonomy" id="1714386"/>
    <lineage>
        <taxon>Eukaryota</taxon>
        <taxon>Sar</taxon>
        <taxon>Stramenopiles</taxon>
        <taxon>Ochrophyta</taxon>
        <taxon>Bolidophyceae</taxon>
        <taxon>Parmales</taxon>
        <taxon>Triparmaceae</taxon>
        <taxon>Triparma</taxon>
    </lineage>
</organism>